<feature type="transmembrane region" description="Helical" evidence="2">
    <location>
        <begin position="59"/>
        <end position="79"/>
    </location>
</feature>
<feature type="transmembrane region" description="Helical" evidence="2">
    <location>
        <begin position="27"/>
        <end position="47"/>
    </location>
</feature>
<dbReference type="RefSeq" id="WP_090809408.1">
    <property type="nucleotide sequence ID" value="NZ_FNKX01000002.1"/>
</dbReference>
<name>A0A1H1JZ75_9BURK</name>
<evidence type="ECO:0000256" key="1">
    <source>
        <dbReference type="SAM" id="MobiDB-lite"/>
    </source>
</evidence>
<evidence type="ECO:0000313" key="4">
    <source>
        <dbReference type="Proteomes" id="UP000199365"/>
    </source>
</evidence>
<reference evidence="4" key="1">
    <citation type="submission" date="2016-10" db="EMBL/GenBank/DDBJ databases">
        <authorList>
            <person name="Varghese N."/>
            <person name="Submissions S."/>
        </authorList>
    </citation>
    <scope>NUCLEOTIDE SEQUENCE [LARGE SCALE GENOMIC DNA]</scope>
    <source>
        <strain evidence="4">DUS833</strain>
    </source>
</reference>
<feature type="region of interest" description="Disordered" evidence="1">
    <location>
        <begin position="1"/>
        <end position="23"/>
    </location>
</feature>
<accession>A0A1H1JZ75</accession>
<protein>
    <submittedName>
        <fullName evidence="3">Uncharacterized protein</fullName>
    </submittedName>
</protein>
<keyword evidence="2" id="KW-0472">Membrane</keyword>
<dbReference type="AlphaFoldDB" id="A0A1H1JZ75"/>
<dbReference type="Proteomes" id="UP000199365">
    <property type="component" value="Unassembled WGS sequence"/>
</dbReference>
<keyword evidence="4" id="KW-1185">Reference proteome</keyword>
<proteinExistence type="predicted"/>
<sequence length="158" mass="16701">MFSKRTGHRCFPRAETKASNGSSIGRPAGLAVTISALVVCWWELIKITLDFALTDSDAALGATVGTRLIVVVSGLAVVGDAPFARPVFCFLCAMSVLAVGPAIPLELTDSLLVPAVSFIDCVTKTLFLACAFSSSGRNGRDKHNHSHVFEVAVLPPRD</sequence>
<organism evidence="3 4">
    <name type="scientific">Paraburkholderia tuberum</name>
    <dbReference type="NCBI Taxonomy" id="157910"/>
    <lineage>
        <taxon>Bacteria</taxon>
        <taxon>Pseudomonadati</taxon>
        <taxon>Pseudomonadota</taxon>
        <taxon>Betaproteobacteria</taxon>
        <taxon>Burkholderiales</taxon>
        <taxon>Burkholderiaceae</taxon>
        <taxon>Paraburkholderia</taxon>
    </lineage>
</organism>
<keyword evidence="2" id="KW-0812">Transmembrane</keyword>
<gene>
    <name evidence="3" type="ORF">SAMN05445850_6056</name>
</gene>
<dbReference type="EMBL" id="FNKX01000002">
    <property type="protein sequence ID" value="SDR55348.1"/>
    <property type="molecule type" value="Genomic_DNA"/>
</dbReference>
<evidence type="ECO:0000256" key="2">
    <source>
        <dbReference type="SAM" id="Phobius"/>
    </source>
</evidence>
<feature type="compositionally biased region" description="Basic residues" evidence="1">
    <location>
        <begin position="1"/>
        <end position="11"/>
    </location>
</feature>
<keyword evidence="2" id="KW-1133">Transmembrane helix</keyword>
<evidence type="ECO:0000313" key="3">
    <source>
        <dbReference type="EMBL" id="SDR55348.1"/>
    </source>
</evidence>
<feature type="transmembrane region" description="Helical" evidence="2">
    <location>
        <begin position="111"/>
        <end position="132"/>
    </location>
</feature>
<feature type="transmembrane region" description="Helical" evidence="2">
    <location>
        <begin position="86"/>
        <end position="105"/>
    </location>
</feature>